<gene>
    <name evidence="1" type="ORF">DY000_02062625</name>
</gene>
<sequence length="69" mass="7615">MKHQSRFICESTAAWRLEAMEKEGLQWLGEHGRRALPNLSPLICYSAELLAAENELLAAEGTSVMKGAV</sequence>
<dbReference type="Proteomes" id="UP000266723">
    <property type="component" value="Unassembled WGS sequence"/>
</dbReference>
<reference evidence="1 2" key="1">
    <citation type="journal article" date="2020" name="BMC Genomics">
        <title>Intraspecific diversification of the crop wild relative Brassica cretica Lam. using demographic model selection.</title>
        <authorList>
            <person name="Kioukis A."/>
            <person name="Michalopoulou V.A."/>
            <person name="Briers L."/>
            <person name="Pirintsos S."/>
            <person name="Studholme D.J."/>
            <person name="Pavlidis P."/>
            <person name="Sarris P.F."/>
        </authorList>
    </citation>
    <scope>NUCLEOTIDE SEQUENCE [LARGE SCALE GENOMIC DNA]</scope>
    <source>
        <strain evidence="2">cv. PFS-1207/04</strain>
    </source>
</reference>
<name>A0ABQ7AYX5_BRACR</name>
<protein>
    <submittedName>
        <fullName evidence="1">Uncharacterized protein</fullName>
    </submittedName>
</protein>
<keyword evidence="2" id="KW-1185">Reference proteome</keyword>
<evidence type="ECO:0000313" key="2">
    <source>
        <dbReference type="Proteomes" id="UP000266723"/>
    </source>
</evidence>
<accession>A0ABQ7AYX5</accession>
<proteinExistence type="predicted"/>
<comment type="caution">
    <text evidence="1">The sequence shown here is derived from an EMBL/GenBank/DDBJ whole genome shotgun (WGS) entry which is preliminary data.</text>
</comment>
<dbReference type="EMBL" id="QGKV02001556">
    <property type="protein sequence ID" value="KAF3519183.1"/>
    <property type="molecule type" value="Genomic_DNA"/>
</dbReference>
<evidence type="ECO:0000313" key="1">
    <source>
        <dbReference type="EMBL" id="KAF3519183.1"/>
    </source>
</evidence>
<organism evidence="1 2">
    <name type="scientific">Brassica cretica</name>
    <name type="common">Mustard</name>
    <dbReference type="NCBI Taxonomy" id="69181"/>
    <lineage>
        <taxon>Eukaryota</taxon>
        <taxon>Viridiplantae</taxon>
        <taxon>Streptophyta</taxon>
        <taxon>Embryophyta</taxon>
        <taxon>Tracheophyta</taxon>
        <taxon>Spermatophyta</taxon>
        <taxon>Magnoliopsida</taxon>
        <taxon>eudicotyledons</taxon>
        <taxon>Gunneridae</taxon>
        <taxon>Pentapetalae</taxon>
        <taxon>rosids</taxon>
        <taxon>malvids</taxon>
        <taxon>Brassicales</taxon>
        <taxon>Brassicaceae</taxon>
        <taxon>Brassiceae</taxon>
        <taxon>Brassica</taxon>
    </lineage>
</organism>